<evidence type="ECO:0000256" key="1">
    <source>
        <dbReference type="SAM" id="MobiDB-lite"/>
    </source>
</evidence>
<evidence type="ECO:0000313" key="3">
    <source>
        <dbReference type="EMBL" id="KAH8100879.1"/>
    </source>
</evidence>
<dbReference type="Proteomes" id="UP000813824">
    <property type="component" value="Unassembled WGS sequence"/>
</dbReference>
<feature type="region of interest" description="Disordered" evidence="1">
    <location>
        <begin position="163"/>
        <end position="189"/>
    </location>
</feature>
<keyword evidence="2" id="KW-0472">Membrane</keyword>
<keyword evidence="2" id="KW-0812">Transmembrane</keyword>
<dbReference type="EMBL" id="JAEVFJ010000014">
    <property type="protein sequence ID" value="KAH8100879.1"/>
    <property type="molecule type" value="Genomic_DNA"/>
</dbReference>
<protein>
    <submittedName>
        <fullName evidence="3">Uncharacterized protein</fullName>
    </submittedName>
</protein>
<comment type="caution">
    <text evidence="3">The sequence shown here is derived from an EMBL/GenBank/DDBJ whole genome shotgun (WGS) entry which is preliminary data.</text>
</comment>
<organism evidence="3 4">
    <name type="scientific">Cristinia sonorae</name>
    <dbReference type="NCBI Taxonomy" id="1940300"/>
    <lineage>
        <taxon>Eukaryota</taxon>
        <taxon>Fungi</taxon>
        <taxon>Dikarya</taxon>
        <taxon>Basidiomycota</taxon>
        <taxon>Agaricomycotina</taxon>
        <taxon>Agaricomycetes</taxon>
        <taxon>Agaricomycetidae</taxon>
        <taxon>Agaricales</taxon>
        <taxon>Pleurotineae</taxon>
        <taxon>Stephanosporaceae</taxon>
        <taxon>Cristinia</taxon>
    </lineage>
</organism>
<proteinExistence type="predicted"/>
<keyword evidence="2" id="KW-1133">Transmembrane helix</keyword>
<reference evidence="3" key="1">
    <citation type="journal article" date="2021" name="New Phytol.">
        <title>Evolutionary innovations through gain and loss of genes in the ectomycorrhizal Boletales.</title>
        <authorList>
            <person name="Wu G."/>
            <person name="Miyauchi S."/>
            <person name="Morin E."/>
            <person name="Kuo A."/>
            <person name="Drula E."/>
            <person name="Varga T."/>
            <person name="Kohler A."/>
            <person name="Feng B."/>
            <person name="Cao Y."/>
            <person name="Lipzen A."/>
            <person name="Daum C."/>
            <person name="Hundley H."/>
            <person name="Pangilinan J."/>
            <person name="Johnson J."/>
            <person name="Barry K."/>
            <person name="LaButti K."/>
            <person name="Ng V."/>
            <person name="Ahrendt S."/>
            <person name="Min B."/>
            <person name="Choi I.G."/>
            <person name="Park H."/>
            <person name="Plett J.M."/>
            <person name="Magnuson J."/>
            <person name="Spatafora J.W."/>
            <person name="Nagy L.G."/>
            <person name="Henrissat B."/>
            <person name="Grigoriev I.V."/>
            <person name="Yang Z.L."/>
            <person name="Xu J."/>
            <person name="Martin F.M."/>
        </authorList>
    </citation>
    <scope>NUCLEOTIDE SEQUENCE</scope>
    <source>
        <strain evidence="3">KKN 215</strain>
    </source>
</reference>
<dbReference type="AlphaFoldDB" id="A0A8K0UNG1"/>
<feature type="transmembrane region" description="Helical" evidence="2">
    <location>
        <begin position="107"/>
        <end position="128"/>
    </location>
</feature>
<gene>
    <name evidence="3" type="ORF">BXZ70DRAFT_134019</name>
</gene>
<evidence type="ECO:0000313" key="4">
    <source>
        <dbReference type="Proteomes" id="UP000813824"/>
    </source>
</evidence>
<name>A0A8K0UNG1_9AGAR</name>
<accession>A0A8K0UNG1</accession>
<evidence type="ECO:0000256" key="2">
    <source>
        <dbReference type="SAM" id="Phobius"/>
    </source>
</evidence>
<keyword evidence="4" id="KW-1185">Reference proteome</keyword>
<dbReference type="CDD" id="cd12087">
    <property type="entry name" value="TM_EGFR-like"/>
    <property type="match status" value="1"/>
</dbReference>
<sequence>MVYIPHVCAVKDIGLTISVCGSAAVTEANRNLTVLFTVDNLKPEKFVMGNIRIGNCFYHSPAVDAKRSHVLTVNITNVSYSRGSFGFDYASVNPVALPKSSHRVRTIVGIVVGVAAFLILCLGVFWLWRRKSKRKAYVASRAKDLEHRMAVLAVRKSTLPVAPTPSATGPIDTKVDPFADPVPDQKQAS</sequence>